<dbReference type="Gene3D" id="1.10.3210.10">
    <property type="entry name" value="Hypothetical protein af1432"/>
    <property type="match status" value="1"/>
</dbReference>
<dbReference type="InterPro" id="IPR026875">
    <property type="entry name" value="PHydrolase_assoc_dom"/>
</dbReference>
<evidence type="ECO:0000313" key="4">
    <source>
        <dbReference type="Proteomes" id="UP000244792"/>
    </source>
</evidence>
<dbReference type="InterPro" id="IPR051094">
    <property type="entry name" value="Diverse_Catalytic_Enzymes"/>
</dbReference>
<dbReference type="Pfam" id="PF13286">
    <property type="entry name" value="HD_assoc"/>
    <property type="match status" value="1"/>
</dbReference>
<evidence type="ECO:0000259" key="2">
    <source>
        <dbReference type="PROSITE" id="PS51831"/>
    </source>
</evidence>
<organism evidence="3 4">
    <name type="scientific">Thermodesulfobium acidiphilum</name>
    <dbReference type="NCBI Taxonomy" id="1794699"/>
    <lineage>
        <taxon>Bacteria</taxon>
        <taxon>Pseudomonadati</taxon>
        <taxon>Thermodesulfobiota</taxon>
        <taxon>Thermodesulfobiia</taxon>
        <taxon>Thermodesulfobiales</taxon>
        <taxon>Thermodesulfobiaceae</taxon>
        <taxon>Thermodesulfobium</taxon>
    </lineage>
</organism>
<keyword evidence="1" id="KW-0378">Hydrolase</keyword>
<keyword evidence="4" id="KW-1185">Reference proteome</keyword>
<dbReference type="SMART" id="SM00471">
    <property type="entry name" value="HDc"/>
    <property type="match status" value="1"/>
</dbReference>
<gene>
    <name evidence="3" type="ORF">TDSAC_1468</name>
</gene>
<dbReference type="PANTHER" id="PTHR35795:SF1">
    <property type="entry name" value="BIS(5'-NUCLEOSYL)-TETRAPHOSPHATASE, SYMMETRICAL"/>
    <property type="match status" value="1"/>
</dbReference>
<dbReference type="InterPro" id="IPR003607">
    <property type="entry name" value="HD/PDEase_dom"/>
</dbReference>
<protein>
    <submittedName>
        <fullName evidence="3">dGTPase</fullName>
    </submittedName>
</protein>
<dbReference type="KEGG" id="taci:TDSAC_1468"/>
<dbReference type="InterPro" id="IPR006261">
    <property type="entry name" value="dGTPase"/>
</dbReference>
<reference evidence="3 4" key="1">
    <citation type="submission" date="2017-04" db="EMBL/GenBank/DDBJ databases">
        <title>Genomic insights into metabolism of Thermodesulfobium acidiphilum.</title>
        <authorList>
            <person name="Toshchakov S.V."/>
            <person name="Frolov E.N."/>
            <person name="Kublanov I.V."/>
            <person name="Samarov N.I."/>
            <person name="Novikov A."/>
            <person name="Lebedinsky A.V."/>
            <person name="Bonch-Osmolovskaya E.A."/>
            <person name="Chernyh N.A."/>
        </authorList>
    </citation>
    <scope>NUCLEOTIDE SEQUENCE [LARGE SCALE GENOMIC DNA]</scope>
    <source>
        <strain evidence="3 4">3127-1</strain>
    </source>
</reference>
<dbReference type="GO" id="GO:0016793">
    <property type="term" value="F:triphosphoric monoester hydrolase activity"/>
    <property type="evidence" value="ECO:0007669"/>
    <property type="project" value="InterPro"/>
</dbReference>
<accession>A0A2R4W281</accession>
<sequence length="345" mass="40172">MLVYRTTQEKREKEYLSKLATLSSKTLGRQFSEPECEYRNPFQRDRDRIIHSKAFRRLKHKTQVFISPEGDHFRTRLTHVLEVSQISRTCARILGLNEDLVEAISLGHDLGHTPFGHIGEDVLNRLLPPFNHEEQSLRVVDILEKREGKGFGLNLTQETRDGILRHSINDKIKPITQEGLLVRYCDKISYICHDLDDAIRAGLLKYNDLPSFVKEIGKTHSERVDTLIRLVIGGFDEEEGFKNDAKFIDVVKNLRDFMMQSVYSAEILRREEEKVTRMFNFIIEYLKSNIDKILNLSEIYIGYDSDSEKSNIAIKDYISGMTDSYIVLFFEKNFLPSSWPLKLDF</sequence>
<dbReference type="EMBL" id="CP020921">
    <property type="protein sequence ID" value="AWB10808.1"/>
    <property type="molecule type" value="Genomic_DNA"/>
</dbReference>
<dbReference type="Pfam" id="PF01966">
    <property type="entry name" value="HD"/>
    <property type="match status" value="1"/>
</dbReference>
<proteinExistence type="predicted"/>
<dbReference type="AlphaFoldDB" id="A0A2R4W281"/>
<dbReference type="NCBIfam" id="TIGR01353">
    <property type="entry name" value="dGTP_triPase"/>
    <property type="match status" value="1"/>
</dbReference>
<dbReference type="SUPFAM" id="SSF109604">
    <property type="entry name" value="HD-domain/PDEase-like"/>
    <property type="match status" value="1"/>
</dbReference>
<dbReference type="Proteomes" id="UP000244792">
    <property type="component" value="Chromosome"/>
</dbReference>
<evidence type="ECO:0000313" key="3">
    <source>
        <dbReference type="EMBL" id="AWB10808.1"/>
    </source>
</evidence>
<dbReference type="RefSeq" id="WP_108309584.1">
    <property type="nucleotide sequence ID" value="NZ_CP020921.1"/>
</dbReference>
<dbReference type="CDD" id="cd00077">
    <property type="entry name" value="HDc"/>
    <property type="match status" value="1"/>
</dbReference>
<name>A0A2R4W281_THEAF</name>
<dbReference type="PANTHER" id="PTHR35795">
    <property type="entry name" value="SLR1885 PROTEIN"/>
    <property type="match status" value="1"/>
</dbReference>
<dbReference type="OrthoDB" id="9803619at2"/>
<dbReference type="InterPro" id="IPR006674">
    <property type="entry name" value="HD_domain"/>
</dbReference>
<dbReference type="PROSITE" id="PS51831">
    <property type="entry name" value="HD"/>
    <property type="match status" value="1"/>
</dbReference>
<feature type="domain" description="HD" evidence="2">
    <location>
        <begin position="76"/>
        <end position="191"/>
    </location>
</feature>
<dbReference type="NCBIfam" id="NF002327">
    <property type="entry name" value="PRK01286.1-2"/>
    <property type="match status" value="1"/>
</dbReference>
<evidence type="ECO:0000256" key="1">
    <source>
        <dbReference type="ARBA" id="ARBA00022801"/>
    </source>
</evidence>